<dbReference type="Gene3D" id="3.20.20.70">
    <property type="entry name" value="Aldolase class I"/>
    <property type="match status" value="1"/>
</dbReference>
<accession>A0AA48GP50</accession>
<feature type="binding site" evidence="2">
    <location>
        <position position="175"/>
    </location>
    <ligand>
        <name>dihydroxyacetone phosphate</name>
        <dbReference type="ChEBI" id="CHEBI:57642"/>
    </ligand>
</feature>
<dbReference type="InterPro" id="IPR013785">
    <property type="entry name" value="Aldolase_TIM"/>
</dbReference>
<feature type="binding site" evidence="3">
    <location>
        <position position="202"/>
    </location>
    <ligand>
        <name>Zn(2+)</name>
        <dbReference type="ChEBI" id="CHEBI:29105"/>
        <label>1</label>
        <note>catalytic</note>
    </ligand>
</feature>
<evidence type="ECO:0000313" key="5">
    <source>
        <dbReference type="Proteomes" id="UP001238179"/>
    </source>
</evidence>
<organism evidence="4 5">
    <name type="scientific">Mesoterricola silvestris</name>
    <dbReference type="NCBI Taxonomy" id="2927979"/>
    <lineage>
        <taxon>Bacteria</taxon>
        <taxon>Pseudomonadati</taxon>
        <taxon>Acidobacteriota</taxon>
        <taxon>Holophagae</taxon>
        <taxon>Holophagales</taxon>
        <taxon>Holophagaceae</taxon>
        <taxon>Mesoterricola</taxon>
    </lineage>
</organism>
<dbReference type="EMBL" id="AP027080">
    <property type="protein sequence ID" value="BDU71580.1"/>
    <property type="molecule type" value="Genomic_DNA"/>
</dbReference>
<dbReference type="GO" id="GO:0005975">
    <property type="term" value="P:carbohydrate metabolic process"/>
    <property type="evidence" value="ECO:0007669"/>
    <property type="project" value="InterPro"/>
</dbReference>
<dbReference type="GO" id="GO:0016832">
    <property type="term" value="F:aldehyde-lyase activity"/>
    <property type="evidence" value="ECO:0007669"/>
    <property type="project" value="InterPro"/>
</dbReference>
<dbReference type="PANTHER" id="PTHR30304">
    <property type="entry name" value="D-TAGATOSE-1,6-BISPHOSPHATE ALDOLASE"/>
    <property type="match status" value="1"/>
</dbReference>
<dbReference type="InterPro" id="IPR050246">
    <property type="entry name" value="Class_II_FBP_aldolase"/>
</dbReference>
<dbReference type="RefSeq" id="WP_316414469.1">
    <property type="nucleotide sequence ID" value="NZ_AP027080.1"/>
</dbReference>
<keyword evidence="3" id="KW-0862">Zinc</keyword>
<proteinExistence type="predicted"/>
<dbReference type="KEGG" id="msil:METEAL_07540"/>
<name>A0AA48GP50_9BACT</name>
<protein>
    <submittedName>
        <fullName evidence="4">Fructose-bisphosphate aldolase</fullName>
    </submittedName>
</protein>
<feature type="binding site" evidence="3">
    <location>
        <position position="102"/>
    </location>
    <ligand>
        <name>Zn(2+)</name>
        <dbReference type="ChEBI" id="CHEBI:29105"/>
        <label>2</label>
    </ligand>
</feature>
<dbReference type="PIRSF" id="PIRSF001359">
    <property type="entry name" value="F_bP_aldolase_II"/>
    <property type="match status" value="1"/>
</dbReference>
<dbReference type="Proteomes" id="UP001238179">
    <property type="component" value="Chromosome"/>
</dbReference>
<feature type="binding site" evidence="3">
    <location>
        <position position="81"/>
    </location>
    <ligand>
        <name>Zn(2+)</name>
        <dbReference type="ChEBI" id="CHEBI:29105"/>
        <label>1</label>
        <note>catalytic</note>
    </ligand>
</feature>
<feature type="active site" description="Proton donor" evidence="1">
    <location>
        <position position="80"/>
    </location>
</feature>
<evidence type="ECO:0000313" key="4">
    <source>
        <dbReference type="EMBL" id="BDU71580.1"/>
    </source>
</evidence>
<sequence>MPSLKEKLLEMRDRRSALLATNFYNAETLRGVLEAASDLGQPIILQMTRSSIDYLGLPVALAMGRAGLRHHGVEGWIHLDHALGLDLVADCIDAGFDSVMIDASEQDLDRNIEATRRAVALARATGANVEAELGFVAKLGQEADPAGLTDPVQAARFVEATGVDALAVSIGTAHGFYKAEPRLDLERLEAIRRLTSVPLVLHGGSGVGEASIRAVVARGICKVNVATETKDAFVRGIKRELLASSGIDIRAIFPPAIRDVKELIAQKLRMLMTEGGHA</sequence>
<comment type="cofactor">
    <cofactor evidence="3">
        <name>Zn(2+)</name>
        <dbReference type="ChEBI" id="CHEBI:29105"/>
    </cofactor>
    <text evidence="3">Binds 2 Zn(2+) ions per subunit. One is catalytic and the other provides a structural contribution.</text>
</comment>
<feature type="binding site" evidence="2">
    <location>
        <begin position="203"/>
        <end position="205"/>
    </location>
    <ligand>
        <name>dihydroxyacetone phosphate</name>
        <dbReference type="ChEBI" id="CHEBI:57642"/>
    </ligand>
</feature>
<dbReference type="GO" id="GO:0008270">
    <property type="term" value="F:zinc ion binding"/>
    <property type="evidence" value="ECO:0007669"/>
    <property type="project" value="InterPro"/>
</dbReference>
<feature type="binding site" evidence="3">
    <location>
        <position position="132"/>
    </location>
    <ligand>
        <name>Zn(2+)</name>
        <dbReference type="ChEBI" id="CHEBI:29105"/>
        <label>2</label>
    </ligand>
</feature>
<reference evidence="5" key="1">
    <citation type="journal article" date="2023" name="Int. J. Syst. Evol. Microbiol.">
        <title>Mesoterricola silvestris gen. nov., sp. nov., Mesoterricola sediminis sp. nov., Geothrix oryzae sp. nov., Geothrix edaphica sp. nov., Geothrix rubra sp. nov., and Geothrix limicola sp. nov., six novel members of Acidobacteriota isolated from soils.</title>
        <authorList>
            <person name="Itoh H."/>
            <person name="Sugisawa Y."/>
            <person name="Mise K."/>
            <person name="Xu Z."/>
            <person name="Kuniyasu M."/>
            <person name="Ushijima N."/>
            <person name="Kawano K."/>
            <person name="Kobayashi E."/>
            <person name="Shiratori Y."/>
            <person name="Masuda Y."/>
            <person name="Senoo K."/>
        </authorList>
    </citation>
    <scope>NUCLEOTIDE SEQUENCE [LARGE SCALE GENOMIC DNA]</scope>
    <source>
        <strain evidence="5">W79</strain>
    </source>
</reference>
<gene>
    <name evidence="4" type="ORF">METEAL_07540</name>
</gene>
<keyword evidence="3" id="KW-0479">Metal-binding</keyword>
<dbReference type="SUPFAM" id="SSF51569">
    <property type="entry name" value="Aldolase"/>
    <property type="match status" value="1"/>
</dbReference>
<feature type="binding site" evidence="3">
    <location>
        <position position="174"/>
    </location>
    <ligand>
        <name>Zn(2+)</name>
        <dbReference type="ChEBI" id="CHEBI:29105"/>
        <label>1</label>
        <note>catalytic</note>
    </ligand>
</feature>
<dbReference type="Pfam" id="PF01116">
    <property type="entry name" value="F_bP_aldolase"/>
    <property type="match status" value="1"/>
</dbReference>
<dbReference type="PANTHER" id="PTHR30304:SF0">
    <property type="entry name" value="D-TAGATOSE-1,6-BISPHOSPHATE ALDOLASE SUBUNIT GATY-RELATED"/>
    <property type="match status" value="1"/>
</dbReference>
<keyword evidence="5" id="KW-1185">Reference proteome</keyword>
<evidence type="ECO:0000256" key="3">
    <source>
        <dbReference type="PIRSR" id="PIRSR001359-3"/>
    </source>
</evidence>
<dbReference type="AlphaFoldDB" id="A0AA48GP50"/>
<evidence type="ECO:0000256" key="1">
    <source>
        <dbReference type="PIRSR" id="PIRSR001359-1"/>
    </source>
</evidence>
<dbReference type="InterPro" id="IPR000771">
    <property type="entry name" value="FBA_II"/>
</dbReference>
<feature type="binding site" evidence="2">
    <location>
        <begin position="224"/>
        <end position="227"/>
    </location>
    <ligand>
        <name>dihydroxyacetone phosphate</name>
        <dbReference type="ChEBI" id="CHEBI:57642"/>
    </ligand>
</feature>
<dbReference type="CDD" id="cd00947">
    <property type="entry name" value="TBP_aldolase_IIB"/>
    <property type="match status" value="1"/>
</dbReference>
<evidence type="ECO:0000256" key="2">
    <source>
        <dbReference type="PIRSR" id="PIRSR001359-2"/>
    </source>
</evidence>